<evidence type="ECO:0000256" key="5">
    <source>
        <dbReference type="ARBA" id="ARBA00022741"/>
    </source>
</evidence>
<evidence type="ECO:0000256" key="7">
    <source>
        <dbReference type="ARBA" id="ARBA00022967"/>
    </source>
</evidence>
<keyword evidence="3 9" id="KW-0500">Molybdenum</keyword>
<dbReference type="GO" id="GO:0016887">
    <property type="term" value="F:ATP hydrolysis activity"/>
    <property type="evidence" value="ECO:0007669"/>
    <property type="project" value="InterPro"/>
</dbReference>
<protein>
    <submittedName>
        <fullName evidence="12">Molybdate transport system ATP-binding protein</fullName>
    </submittedName>
</protein>
<organism evidence="12 13">
    <name type="scientific">Vibrio diazotrophicus</name>
    <dbReference type="NCBI Taxonomy" id="685"/>
    <lineage>
        <taxon>Bacteria</taxon>
        <taxon>Pseudomonadati</taxon>
        <taxon>Pseudomonadota</taxon>
        <taxon>Gammaproteobacteria</taxon>
        <taxon>Vibrionales</taxon>
        <taxon>Vibrionaceae</taxon>
        <taxon>Vibrio</taxon>
    </lineage>
</organism>
<dbReference type="EMBL" id="QLTR01000001">
    <property type="protein sequence ID" value="RAS69565.1"/>
    <property type="molecule type" value="Genomic_DNA"/>
</dbReference>
<dbReference type="Gene3D" id="3.40.50.300">
    <property type="entry name" value="P-loop containing nucleotide triphosphate hydrolases"/>
    <property type="match status" value="1"/>
</dbReference>
<keyword evidence="1" id="KW-0813">Transport</keyword>
<dbReference type="Proteomes" id="UP000248729">
    <property type="component" value="Unassembled WGS sequence"/>
</dbReference>
<evidence type="ECO:0000259" key="11">
    <source>
        <dbReference type="PROSITE" id="PS51866"/>
    </source>
</evidence>
<reference evidence="12 13" key="1">
    <citation type="submission" date="2018-06" db="EMBL/GenBank/DDBJ databases">
        <title>Freshwater and sediment microbial communities from various areas in North America, analyzing microbe dynamics in response to fracking.</title>
        <authorList>
            <person name="Lamendella R."/>
        </authorList>
    </citation>
    <scope>NUCLEOTIDE SEQUENCE [LARGE SCALE GENOMIC DNA]</scope>
    <source>
        <strain evidence="12 13">99A</strain>
    </source>
</reference>
<evidence type="ECO:0000256" key="3">
    <source>
        <dbReference type="ARBA" id="ARBA00022505"/>
    </source>
</evidence>
<evidence type="ECO:0000256" key="9">
    <source>
        <dbReference type="PROSITE-ProRule" id="PRU01213"/>
    </source>
</evidence>
<gene>
    <name evidence="12" type="ORF">DET48_101140</name>
</gene>
<dbReference type="PANTHER" id="PTHR43514:SF10">
    <property type="entry name" value="MOLYBDENUM IMPORT ATP-BINDING PROTEIN MODC 2"/>
    <property type="match status" value="1"/>
</dbReference>
<proteinExistence type="predicted"/>
<keyword evidence="8" id="KW-0472">Membrane</keyword>
<dbReference type="SUPFAM" id="SSF52540">
    <property type="entry name" value="P-loop containing nucleoside triphosphate hydrolases"/>
    <property type="match status" value="1"/>
</dbReference>
<dbReference type="RefSeq" id="WP_112403081.1">
    <property type="nucleotide sequence ID" value="NZ_QLTR01000001.1"/>
</dbReference>
<keyword evidence="6 12" id="KW-0067">ATP-binding</keyword>
<dbReference type="Gene3D" id="2.40.50.100">
    <property type="match status" value="1"/>
</dbReference>
<dbReference type="GO" id="GO:0140359">
    <property type="term" value="F:ABC-type transporter activity"/>
    <property type="evidence" value="ECO:0007669"/>
    <property type="project" value="InterPro"/>
</dbReference>
<dbReference type="GO" id="GO:0016020">
    <property type="term" value="C:membrane"/>
    <property type="evidence" value="ECO:0007669"/>
    <property type="project" value="InterPro"/>
</dbReference>
<dbReference type="PROSITE" id="PS51866">
    <property type="entry name" value="MOP"/>
    <property type="match status" value="1"/>
</dbReference>
<keyword evidence="4" id="KW-0997">Cell inner membrane</keyword>
<keyword evidence="2" id="KW-1003">Cell membrane</keyword>
<keyword evidence="5" id="KW-0547">Nucleotide-binding</keyword>
<dbReference type="PROSITE" id="PS50893">
    <property type="entry name" value="ABC_TRANSPORTER_2"/>
    <property type="match status" value="1"/>
</dbReference>
<evidence type="ECO:0000256" key="1">
    <source>
        <dbReference type="ARBA" id="ARBA00022448"/>
    </source>
</evidence>
<dbReference type="PROSITE" id="PS00211">
    <property type="entry name" value="ABC_TRANSPORTER_1"/>
    <property type="match status" value="1"/>
</dbReference>
<dbReference type="PANTHER" id="PTHR43514">
    <property type="entry name" value="ABC TRANSPORTER I FAMILY MEMBER 10"/>
    <property type="match status" value="1"/>
</dbReference>
<evidence type="ECO:0000313" key="12">
    <source>
        <dbReference type="EMBL" id="RAS69565.1"/>
    </source>
</evidence>
<dbReference type="Pfam" id="PF03459">
    <property type="entry name" value="TOBE"/>
    <property type="match status" value="1"/>
</dbReference>
<feature type="domain" description="Mop" evidence="11">
    <location>
        <begin position="305"/>
        <end position="371"/>
    </location>
</feature>
<evidence type="ECO:0000313" key="13">
    <source>
        <dbReference type="Proteomes" id="UP000248729"/>
    </source>
</evidence>
<dbReference type="AlphaFoldDB" id="A0A329EMD0"/>
<dbReference type="InterPro" id="IPR008995">
    <property type="entry name" value="Mo/tungstate-bd_C_term_dom"/>
</dbReference>
<feature type="domain" description="ABC transporter" evidence="10">
    <location>
        <begin position="10"/>
        <end position="247"/>
    </location>
</feature>
<evidence type="ECO:0000256" key="4">
    <source>
        <dbReference type="ARBA" id="ARBA00022519"/>
    </source>
</evidence>
<dbReference type="InterPro" id="IPR005116">
    <property type="entry name" value="Transp-assoc_OB_typ1"/>
</dbReference>
<dbReference type="SMART" id="SM00382">
    <property type="entry name" value="AAA"/>
    <property type="match status" value="1"/>
</dbReference>
<dbReference type="NCBIfam" id="TIGR02142">
    <property type="entry name" value="modC_ABC"/>
    <property type="match status" value="1"/>
</dbReference>
<evidence type="ECO:0000256" key="2">
    <source>
        <dbReference type="ARBA" id="ARBA00022475"/>
    </source>
</evidence>
<name>A0A329EMD0_VIBDI</name>
<evidence type="ECO:0000256" key="8">
    <source>
        <dbReference type="ARBA" id="ARBA00023136"/>
    </source>
</evidence>
<comment type="caution">
    <text evidence="12">The sequence shown here is derived from an EMBL/GenBank/DDBJ whole genome shotgun (WGS) entry which is preliminary data.</text>
</comment>
<dbReference type="InterPro" id="IPR027417">
    <property type="entry name" value="P-loop_NTPase"/>
</dbReference>
<keyword evidence="7" id="KW-1278">Translocase</keyword>
<dbReference type="InterPro" id="IPR017871">
    <property type="entry name" value="ABC_transporter-like_CS"/>
</dbReference>
<dbReference type="GO" id="GO:0015098">
    <property type="term" value="F:molybdate ion transmembrane transporter activity"/>
    <property type="evidence" value="ECO:0007669"/>
    <property type="project" value="InterPro"/>
</dbReference>
<dbReference type="InterPro" id="IPR011868">
    <property type="entry name" value="ModC_ABC_ATP-bd"/>
</dbReference>
<dbReference type="Pfam" id="PF00005">
    <property type="entry name" value="ABC_tran"/>
    <property type="match status" value="1"/>
</dbReference>
<evidence type="ECO:0000256" key="6">
    <source>
        <dbReference type="ARBA" id="ARBA00022840"/>
    </source>
</evidence>
<dbReference type="SUPFAM" id="SSF50331">
    <property type="entry name" value="MOP-like"/>
    <property type="match status" value="1"/>
</dbReference>
<sequence>MSMPVSRSVSRSSSYITAELNIRYADFSLDANLTLPAQGITVFFGHSGCGKTTCLRAIAGLEKLEQGKVSVAGDVWQCSDSQQFVPTYKRDLGYVFQEPGLFPHLTVEANLQFGAKRIAVNKRHVSFDEVTELLGITPLLNRYPAQLSGGEKQRVAIGRALLTSPKLLLMDEPLSALDQARKQEFLPYLERLHSELDLPILYVTHSMQELARLADHIVLFDKGSILASGSAYSIMSDPKFDALFGDEIGSVFDTKVVAMHENRMTELGCDGLTIWAVGYIAEQGVTYRCRILASDVGLSLEEPKFSTVLNRFRATIIDIQTTLAEDGQALVVLALENQQRLLSKITLKSLYELNLTQGLKVWALVKSVALP</sequence>
<dbReference type="InterPro" id="IPR050334">
    <property type="entry name" value="Molybdenum_import_ModC"/>
</dbReference>
<accession>A0A329EMD0</accession>
<evidence type="ECO:0000259" key="10">
    <source>
        <dbReference type="PROSITE" id="PS50893"/>
    </source>
</evidence>
<dbReference type="InterPro" id="IPR003439">
    <property type="entry name" value="ABC_transporter-like_ATP-bd"/>
</dbReference>
<dbReference type="GO" id="GO:0005524">
    <property type="term" value="F:ATP binding"/>
    <property type="evidence" value="ECO:0007669"/>
    <property type="project" value="UniProtKB-KW"/>
</dbReference>
<dbReference type="InterPro" id="IPR004606">
    <property type="entry name" value="Mop_domain"/>
</dbReference>
<dbReference type="InterPro" id="IPR003593">
    <property type="entry name" value="AAA+_ATPase"/>
</dbReference>